<organism evidence="3 4">
    <name type="scientific">Nocardioides endophyticus</name>
    <dbReference type="NCBI Taxonomy" id="1353775"/>
    <lineage>
        <taxon>Bacteria</taxon>
        <taxon>Bacillati</taxon>
        <taxon>Actinomycetota</taxon>
        <taxon>Actinomycetes</taxon>
        <taxon>Propionibacteriales</taxon>
        <taxon>Nocardioidaceae</taxon>
        <taxon>Nocardioides</taxon>
    </lineage>
</organism>
<evidence type="ECO:0000256" key="2">
    <source>
        <dbReference type="SAM" id="Phobius"/>
    </source>
</evidence>
<feature type="transmembrane region" description="Helical" evidence="2">
    <location>
        <begin position="43"/>
        <end position="63"/>
    </location>
</feature>
<keyword evidence="2" id="KW-0812">Transmembrane</keyword>
<dbReference type="RefSeq" id="WP_345525167.1">
    <property type="nucleotide sequence ID" value="NZ_BAABKN010000005.1"/>
</dbReference>
<keyword evidence="4" id="KW-1185">Reference proteome</keyword>
<proteinExistence type="predicted"/>
<reference evidence="4" key="1">
    <citation type="journal article" date="2019" name="Int. J. Syst. Evol. Microbiol.">
        <title>The Global Catalogue of Microorganisms (GCM) 10K type strain sequencing project: providing services to taxonomists for standard genome sequencing and annotation.</title>
        <authorList>
            <consortium name="The Broad Institute Genomics Platform"/>
            <consortium name="The Broad Institute Genome Sequencing Center for Infectious Disease"/>
            <person name="Wu L."/>
            <person name="Ma J."/>
        </authorList>
    </citation>
    <scope>NUCLEOTIDE SEQUENCE [LARGE SCALE GENOMIC DNA]</scope>
    <source>
        <strain evidence="4">JCM 18532</strain>
    </source>
</reference>
<keyword evidence="2" id="KW-1133">Transmembrane helix</keyword>
<evidence type="ECO:0000313" key="4">
    <source>
        <dbReference type="Proteomes" id="UP001499882"/>
    </source>
</evidence>
<comment type="caution">
    <text evidence="3">The sequence shown here is derived from an EMBL/GenBank/DDBJ whole genome shotgun (WGS) entry which is preliminary data.</text>
</comment>
<protein>
    <submittedName>
        <fullName evidence="3">Uncharacterized protein</fullName>
    </submittedName>
</protein>
<evidence type="ECO:0000313" key="3">
    <source>
        <dbReference type="EMBL" id="GAA4726660.1"/>
    </source>
</evidence>
<gene>
    <name evidence="3" type="ORF">GCM10023350_06770</name>
</gene>
<name>A0ABP8YGM0_9ACTN</name>
<dbReference type="EMBL" id="BAABKN010000005">
    <property type="protein sequence ID" value="GAA4726660.1"/>
    <property type="molecule type" value="Genomic_DNA"/>
</dbReference>
<sequence length="103" mass="10584">MSRAPEVAQLRRPLALVLLVSGVLALLLPPLLTVGADSLSGAVTVLALALVGLVGLGVHWVSLRARLARAALRSDDTPTPVLSGRVTDPAHHPVRPRAPGLAA</sequence>
<feature type="region of interest" description="Disordered" evidence="1">
    <location>
        <begin position="75"/>
        <end position="103"/>
    </location>
</feature>
<accession>A0ABP8YGM0</accession>
<keyword evidence="2" id="KW-0472">Membrane</keyword>
<dbReference type="Proteomes" id="UP001499882">
    <property type="component" value="Unassembled WGS sequence"/>
</dbReference>
<evidence type="ECO:0000256" key="1">
    <source>
        <dbReference type="SAM" id="MobiDB-lite"/>
    </source>
</evidence>